<organism evidence="3 4">
    <name type="scientific">Mesorhabditis belari</name>
    <dbReference type="NCBI Taxonomy" id="2138241"/>
    <lineage>
        <taxon>Eukaryota</taxon>
        <taxon>Metazoa</taxon>
        <taxon>Ecdysozoa</taxon>
        <taxon>Nematoda</taxon>
        <taxon>Chromadorea</taxon>
        <taxon>Rhabditida</taxon>
        <taxon>Rhabditina</taxon>
        <taxon>Rhabditomorpha</taxon>
        <taxon>Rhabditoidea</taxon>
        <taxon>Rhabditidae</taxon>
        <taxon>Mesorhabditinae</taxon>
        <taxon>Mesorhabditis</taxon>
    </lineage>
</organism>
<keyword evidence="3" id="KW-1185">Reference proteome</keyword>
<comment type="similarity">
    <text evidence="1">Belongs to the UPF0046 family.</text>
</comment>
<dbReference type="Pfam" id="PF00149">
    <property type="entry name" value="Metallophos"/>
    <property type="match status" value="2"/>
</dbReference>
<dbReference type="CDD" id="cd00838">
    <property type="entry name" value="MPP_superfamily"/>
    <property type="match status" value="1"/>
</dbReference>
<evidence type="ECO:0000313" key="4">
    <source>
        <dbReference type="WBParaSite" id="MBELARI_LOCUS9602"/>
    </source>
</evidence>
<dbReference type="WBParaSite" id="MBELARI_LOCUS9602">
    <property type="protein sequence ID" value="MBELARI_LOCUS9602"/>
    <property type="gene ID" value="MBELARI_LOCUS9602"/>
</dbReference>
<feature type="domain" description="Calcineurin-like phosphoesterase" evidence="2">
    <location>
        <begin position="263"/>
        <end position="322"/>
    </location>
</feature>
<reference evidence="4" key="1">
    <citation type="submission" date="2024-02" db="UniProtKB">
        <authorList>
            <consortium name="WormBaseParasite"/>
        </authorList>
    </citation>
    <scope>IDENTIFICATION</scope>
</reference>
<dbReference type="InterPro" id="IPR029052">
    <property type="entry name" value="Metallo-depent_PP-like"/>
</dbReference>
<dbReference type="AlphaFoldDB" id="A0AAF3FTP3"/>
<dbReference type="PANTHER" id="PTHR12905:SF19">
    <property type="entry name" value="UPF0046 PROTEIN K07C11.7"/>
    <property type="match status" value="1"/>
</dbReference>
<protein>
    <recommendedName>
        <fullName evidence="2">Calcineurin-like phosphoesterase domain-containing protein</fullName>
    </recommendedName>
</protein>
<dbReference type="InterPro" id="IPR051693">
    <property type="entry name" value="UPF0046_metallophosphoest"/>
</dbReference>
<dbReference type="Gene3D" id="3.60.21.10">
    <property type="match status" value="2"/>
</dbReference>
<accession>A0AAF3FTP3</accession>
<dbReference type="CDD" id="cd07379">
    <property type="entry name" value="MPP_239FB"/>
    <property type="match status" value="1"/>
</dbReference>
<dbReference type="SUPFAM" id="SSF56300">
    <property type="entry name" value="Metallo-dependent phosphatases"/>
    <property type="match status" value="2"/>
</dbReference>
<proteinExistence type="inferred from homology"/>
<evidence type="ECO:0000256" key="1">
    <source>
        <dbReference type="ARBA" id="ARBA00007993"/>
    </source>
</evidence>
<sequence>MNQITEDFRKLRLKPTKERKGQQEELIELNSQNAVNSRGTEGKWLKFVVISDTHEKLVKILDKIPRGDVLIHCGDFTNYGGSAAVSKFNELLGKLPHQHKIVIPGNHEYGFDTRESAREYVTRVTTKNPRELLTNCTLLMDESIEISGIKLYGSSWHILHGFPFYCEPGAEIREKWAKIPNDVDVLITHEPPRGFLDKGLRGQTYGDVELLHAVEARNPKFHVFGHIHECYGAMTNGKTTFINAAQLDRSMQTEYAFYLSPDERKPKWAQIPADVDILITHGPPLGYLDARAKDQHYGDEQLLEAVEQRDPKFHVFGHIHECYGAMTNGRTIFVNAAQCDRSMQTGRLPIVFYIRIPES</sequence>
<name>A0AAF3FTP3_9BILA</name>
<dbReference type="GO" id="GO:0016787">
    <property type="term" value="F:hydrolase activity"/>
    <property type="evidence" value="ECO:0007669"/>
    <property type="project" value="InterPro"/>
</dbReference>
<dbReference type="Proteomes" id="UP000887575">
    <property type="component" value="Unassembled WGS sequence"/>
</dbReference>
<dbReference type="InterPro" id="IPR004843">
    <property type="entry name" value="Calcineurin-like_PHP"/>
</dbReference>
<feature type="domain" description="Calcineurin-like phosphoesterase" evidence="2">
    <location>
        <begin position="45"/>
        <end position="230"/>
    </location>
</feature>
<dbReference type="PANTHER" id="PTHR12905">
    <property type="entry name" value="METALLOPHOSPHOESTERASE"/>
    <property type="match status" value="1"/>
</dbReference>
<evidence type="ECO:0000313" key="3">
    <source>
        <dbReference type="Proteomes" id="UP000887575"/>
    </source>
</evidence>
<evidence type="ECO:0000259" key="2">
    <source>
        <dbReference type="Pfam" id="PF00149"/>
    </source>
</evidence>